<dbReference type="HAMAP" id="MF_00102">
    <property type="entry name" value="DapB"/>
    <property type="match status" value="1"/>
</dbReference>
<dbReference type="EC" id="1.17.1.8" evidence="10 13"/>
<keyword evidence="6 13" id="KW-0560">Oxidoreductase</keyword>
<dbReference type="PANTHER" id="PTHR20836:SF0">
    <property type="entry name" value="4-HYDROXY-TETRAHYDRODIPICOLINATE REDUCTASE 1, CHLOROPLASTIC-RELATED"/>
    <property type="match status" value="1"/>
</dbReference>
<dbReference type="SUPFAM" id="SSF51735">
    <property type="entry name" value="NAD(P)-binding Rossmann-fold domains"/>
    <property type="match status" value="1"/>
</dbReference>
<feature type="binding site" evidence="13">
    <location>
        <begin position="108"/>
        <end position="111"/>
    </location>
    <ligand>
        <name>NAD(+)</name>
        <dbReference type="ChEBI" id="CHEBI:57540"/>
    </ligand>
</feature>
<dbReference type="PIRSF" id="PIRSF000161">
    <property type="entry name" value="DHPR"/>
    <property type="match status" value="1"/>
</dbReference>
<comment type="function">
    <text evidence="13">Catalyzes the conversion of 4-hydroxy-tetrahydrodipicolinate (HTPA) to tetrahydrodipicolinate.</text>
</comment>
<dbReference type="GO" id="GO:0009089">
    <property type="term" value="P:lysine biosynthetic process via diaminopimelate"/>
    <property type="evidence" value="ECO:0007669"/>
    <property type="project" value="UniProtKB-UniRule"/>
</dbReference>
<dbReference type="AlphaFoldDB" id="A0A511BR13"/>
<evidence type="ECO:0000256" key="9">
    <source>
        <dbReference type="ARBA" id="ARBA00037922"/>
    </source>
</evidence>
<keyword evidence="8 13" id="KW-0457">Lysine biosynthesis</keyword>
<feature type="active site" description="Proton donor" evidence="13">
    <location>
        <position position="146"/>
    </location>
</feature>
<evidence type="ECO:0000313" key="17">
    <source>
        <dbReference type="Proteomes" id="UP000321405"/>
    </source>
</evidence>
<evidence type="ECO:0000256" key="2">
    <source>
        <dbReference type="ARBA" id="ARBA00022490"/>
    </source>
</evidence>
<evidence type="ECO:0000256" key="7">
    <source>
        <dbReference type="ARBA" id="ARBA00023027"/>
    </source>
</evidence>
<dbReference type="GO" id="GO:0051287">
    <property type="term" value="F:NAD binding"/>
    <property type="evidence" value="ECO:0007669"/>
    <property type="project" value="UniProtKB-UniRule"/>
</dbReference>
<dbReference type="EMBL" id="BJVC01000004">
    <property type="protein sequence ID" value="GEL02777.1"/>
    <property type="molecule type" value="Genomic_DNA"/>
</dbReference>
<dbReference type="GO" id="GO:0008839">
    <property type="term" value="F:4-hydroxy-tetrahydrodipicolinate reductase"/>
    <property type="evidence" value="ECO:0007669"/>
    <property type="project" value="UniProtKB-UniRule"/>
</dbReference>
<comment type="pathway">
    <text evidence="9 13">Amino-acid biosynthesis; L-lysine biosynthesis via DAP pathway; (S)-tetrahydrodipicolinate from L-aspartate: step 4/4.</text>
</comment>
<feature type="binding site" evidence="13">
    <location>
        <begin position="7"/>
        <end position="12"/>
    </location>
    <ligand>
        <name>NAD(+)</name>
        <dbReference type="ChEBI" id="CHEBI:57540"/>
    </ligand>
</feature>
<dbReference type="PANTHER" id="PTHR20836">
    <property type="entry name" value="DIHYDRODIPICOLINATE REDUCTASE"/>
    <property type="match status" value="1"/>
</dbReference>
<evidence type="ECO:0000256" key="11">
    <source>
        <dbReference type="ARBA" id="ARBA00049080"/>
    </source>
</evidence>
<evidence type="ECO:0000313" key="16">
    <source>
        <dbReference type="EMBL" id="GEL02777.1"/>
    </source>
</evidence>
<comment type="subunit">
    <text evidence="13">Homotetramer.</text>
</comment>
<comment type="catalytic activity">
    <reaction evidence="12 13">
        <text>(S)-2,3,4,5-tetrahydrodipicolinate + NAD(+) + H2O = (2S,4S)-4-hydroxy-2,3,4,5-tetrahydrodipicolinate + NADH + H(+)</text>
        <dbReference type="Rhea" id="RHEA:35323"/>
        <dbReference type="ChEBI" id="CHEBI:15377"/>
        <dbReference type="ChEBI" id="CHEBI:15378"/>
        <dbReference type="ChEBI" id="CHEBI:16845"/>
        <dbReference type="ChEBI" id="CHEBI:57540"/>
        <dbReference type="ChEBI" id="CHEBI:57945"/>
        <dbReference type="ChEBI" id="CHEBI:67139"/>
        <dbReference type="EC" id="1.17.1.8"/>
    </reaction>
</comment>
<keyword evidence="4 13" id="KW-0521">NADP</keyword>
<keyword evidence="17" id="KW-1185">Reference proteome</keyword>
<evidence type="ECO:0000256" key="6">
    <source>
        <dbReference type="ARBA" id="ARBA00023002"/>
    </source>
</evidence>
<dbReference type="InterPro" id="IPR022664">
    <property type="entry name" value="DapB_N_CS"/>
</dbReference>
<dbReference type="OrthoDB" id="9790352at2"/>
<dbReference type="GO" id="GO:0050661">
    <property type="term" value="F:NADP binding"/>
    <property type="evidence" value="ECO:0007669"/>
    <property type="project" value="UniProtKB-UniRule"/>
</dbReference>
<dbReference type="PROSITE" id="PS01298">
    <property type="entry name" value="DAPB"/>
    <property type="match status" value="1"/>
</dbReference>
<keyword evidence="5 13" id="KW-0220">Diaminopimelate biosynthesis</keyword>
<gene>
    <name evidence="13 16" type="primary">dapB</name>
    <name evidence="16" type="ORF">SSA02_19400</name>
</gene>
<comment type="caution">
    <text evidence="13">Was originally thought to be a dihydrodipicolinate reductase (DHDPR), catalyzing the conversion of dihydrodipicolinate to tetrahydrodipicolinate. However, it was shown in E.coli that the substrate of the enzymatic reaction is not dihydrodipicolinate (DHDP) but in fact (2S,4S)-4-hydroxy-2,3,4,5-tetrahydrodipicolinic acid (HTPA), the product released by the DapA-catalyzed reaction.</text>
</comment>
<dbReference type="Gene3D" id="3.40.50.720">
    <property type="entry name" value="NAD(P)-binding Rossmann-like Domain"/>
    <property type="match status" value="1"/>
</dbReference>
<dbReference type="NCBIfam" id="TIGR00036">
    <property type="entry name" value="dapB"/>
    <property type="match status" value="1"/>
</dbReference>
<evidence type="ECO:0000256" key="12">
    <source>
        <dbReference type="ARBA" id="ARBA00049396"/>
    </source>
</evidence>
<dbReference type="GO" id="GO:0005737">
    <property type="term" value="C:cytoplasm"/>
    <property type="evidence" value="ECO:0007669"/>
    <property type="project" value="UniProtKB-SubCell"/>
</dbReference>
<dbReference type="GO" id="GO:0016726">
    <property type="term" value="F:oxidoreductase activity, acting on CH or CH2 groups, NAD or NADP as acceptor"/>
    <property type="evidence" value="ECO:0007669"/>
    <property type="project" value="UniProtKB-UniRule"/>
</dbReference>
<dbReference type="RefSeq" id="WP_147093840.1">
    <property type="nucleotide sequence ID" value="NZ_BJVC01000004.1"/>
</dbReference>
<feature type="binding site" evidence="13">
    <location>
        <begin position="84"/>
        <end position="86"/>
    </location>
    <ligand>
        <name>NAD(+)</name>
        <dbReference type="ChEBI" id="CHEBI:57540"/>
    </ligand>
</feature>
<evidence type="ECO:0000256" key="3">
    <source>
        <dbReference type="ARBA" id="ARBA00022605"/>
    </source>
</evidence>
<keyword evidence="3 13" id="KW-0028">Amino-acid biosynthesis</keyword>
<dbReference type="UniPathway" id="UPA00034">
    <property type="reaction ID" value="UER00018"/>
</dbReference>
<comment type="caution">
    <text evidence="16">The sequence shown here is derived from an EMBL/GenBank/DDBJ whole genome shotgun (WGS) entry which is preliminary data.</text>
</comment>
<feature type="active site" description="Proton donor/acceptor" evidence="13">
    <location>
        <position position="142"/>
    </location>
</feature>
<evidence type="ECO:0000259" key="14">
    <source>
        <dbReference type="Pfam" id="PF01113"/>
    </source>
</evidence>
<name>A0A511BR13_9PROT</name>
<keyword evidence="7 13" id="KW-0520">NAD</keyword>
<comment type="caution">
    <text evidence="13">Lacks conserved residue(s) required for the propagation of feature annotation.</text>
</comment>
<comment type="catalytic activity">
    <reaction evidence="11 13">
        <text>(S)-2,3,4,5-tetrahydrodipicolinate + NADP(+) + H2O = (2S,4S)-4-hydroxy-2,3,4,5-tetrahydrodipicolinate + NADPH + H(+)</text>
        <dbReference type="Rhea" id="RHEA:35331"/>
        <dbReference type="ChEBI" id="CHEBI:15377"/>
        <dbReference type="ChEBI" id="CHEBI:15378"/>
        <dbReference type="ChEBI" id="CHEBI:16845"/>
        <dbReference type="ChEBI" id="CHEBI:57783"/>
        <dbReference type="ChEBI" id="CHEBI:58349"/>
        <dbReference type="ChEBI" id="CHEBI:67139"/>
        <dbReference type="EC" id="1.17.1.8"/>
    </reaction>
</comment>
<evidence type="ECO:0000256" key="4">
    <source>
        <dbReference type="ARBA" id="ARBA00022857"/>
    </source>
</evidence>
<evidence type="ECO:0000256" key="5">
    <source>
        <dbReference type="ARBA" id="ARBA00022915"/>
    </source>
</evidence>
<comment type="subcellular location">
    <subcellularLocation>
        <location evidence="13">Cytoplasm</location>
    </subcellularLocation>
</comment>
<dbReference type="CDD" id="cd02274">
    <property type="entry name" value="DHDPR_N"/>
    <property type="match status" value="1"/>
</dbReference>
<proteinExistence type="inferred from homology"/>
<evidence type="ECO:0000256" key="13">
    <source>
        <dbReference type="HAMAP-Rule" id="MF_00102"/>
    </source>
</evidence>
<evidence type="ECO:0000259" key="15">
    <source>
        <dbReference type="Pfam" id="PF05173"/>
    </source>
</evidence>
<feature type="binding site" evidence="13">
    <location>
        <position position="143"/>
    </location>
    <ligand>
        <name>(S)-2,3,4,5-tetrahydrodipicolinate</name>
        <dbReference type="ChEBI" id="CHEBI:16845"/>
    </ligand>
</feature>
<dbReference type="Pfam" id="PF01113">
    <property type="entry name" value="DapB_N"/>
    <property type="match status" value="1"/>
</dbReference>
<dbReference type="InterPro" id="IPR022663">
    <property type="entry name" value="DapB_C"/>
</dbReference>
<reference evidence="16 17" key="1">
    <citation type="submission" date="2019-07" db="EMBL/GenBank/DDBJ databases">
        <title>Whole genome shotgun sequence of Swaminathania salitolerans NBRC 104436.</title>
        <authorList>
            <person name="Hosoyama A."/>
            <person name="Uohara A."/>
            <person name="Ohji S."/>
            <person name="Ichikawa N."/>
        </authorList>
    </citation>
    <scope>NUCLEOTIDE SEQUENCE [LARGE SCALE GENOMIC DNA]</scope>
    <source>
        <strain evidence="16 17">NBRC 104436</strain>
    </source>
</reference>
<feature type="domain" description="Dihydrodipicolinate reductase N-terminal" evidence="14">
    <location>
        <begin position="1"/>
        <end position="111"/>
    </location>
</feature>
<evidence type="ECO:0000256" key="8">
    <source>
        <dbReference type="ARBA" id="ARBA00023154"/>
    </source>
</evidence>
<accession>A0A511BR13</accession>
<dbReference type="InterPro" id="IPR036291">
    <property type="entry name" value="NAD(P)-bd_dom_sf"/>
</dbReference>
<keyword evidence="2 13" id="KW-0963">Cytoplasm</keyword>
<feature type="binding site" evidence="13">
    <location>
        <position position="37"/>
    </location>
    <ligand>
        <name>NADP(+)</name>
        <dbReference type="ChEBI" id="CHEBI:58349"/>
    </ligand>
</feature>
<comment type="similarity">
    <text evidence="1 13">Belongs to the DapB family.</text>
</comment>
<sequence length="255" mass="26322">MRIGIAGITGRLGALCAAELENTASAPGILSGGLARKADPSRRIVTDPSELAACSDVVIDVSSPDATCANARAFSSAGCAWVIGTTGFDAAAEDAIERASAVIPVLRAANFAPGLTMMLDLARQLGAALPASEYDAEILETHHRQKRDAPSGTALAIGEHVARGRGAALAGIAETDRSGLRGEGAIGFASLRAGQIVGEHSLILTSDTEQITLSHRAFDRRVFAQGALKAAYWLYGRSAGLYDMAMVFGSQAPKS</sequence>
<dbReference type="InterPro" id="IPR000846">
    <property type="entry name" value="DapB_N"/>
</dbReference>
<evidence type="ECO:0000256" key="1">
    <source>
        <dbReference type="ARBA" id="ARBA00006642"/>
    </source>
</evidence>
<protein>
    <recommendedName>
        <fullName evidence="10 13">4-hydroxy-tetrahydrodipicolinate reductase</fullName>
        <shortName evidence="13">HTPA reductase</shortName>
        <ecNumber evidence="10 13">1.17.1.8</ecNumber>
    </recommendedName>
</protein>
<evidence type="ECO:0000256" key="10">
    <source>
        <dbReference type="ARBA" id="ARBA00038983"/>
    </source>
</evidence>
<dbReference type="Proteomes" id="UP000321405">
    <property type="component" value="Unassembled WGS sequence"/>
</dbReference>
<dbReference type="GO" id="GO:0019877">
    <property type="term" value="P:diaminopimelate biosynthetic process"/>
    <property type="evidence" value="ECO:0007669"/>
    <property type="project" value="UniProtKB-UniRule"/>
</dbReference>
<feature type="binding site" evidence="13">
    <location>
        <begin position="152"/>
        <end position="153"/>
    </location>
    <ligand>
        <name>(S)-2,3,4,5-tetrahydrodipicolinate</name>
        <dbReference type="ChEBI" id="CHEBI:16845"/>
    </ligand>
</feature>
<dbReference type="InterPro" id="IPR023940">
    <property type="entry name" value="DHDPR_bac"/>
</dbReference>
<feature type="domain" description="Dihydrodipicolinate reductase C-terminal" evidence="15">
    <location>
        <begin position="114"/>
        <end position="247"/>
    </location>
</feature>
<organism evidence="16 17">
    <name type="scientific">Swaminathania salitolerans</name>
    <dbReference type="NCBI Taxonomy" id="182838"/>
    <lineage>
        <taxon>Bacteria</taxon>
        <taxon>Pseudomonadati</taxon>
        <taxon>Pseudomonadota</taxon>
        <taxon>Alphaproteobacteria</taxon>
        <taxon>Acetobacterales</taxon>
        <taxon>Acetobacteraceae</taxon>
        <taxon>Swaminathania</taxon>
    </lineage>
</organism>
<dbReference type="Pfam" id="PF05173">
    <property type="entry name" value="DapB_C"/>
    <property type="match status" value="1"/>
</dbReference>
<dbReference type="Gene3D" id="3.30.360.10">
    <property type="entry name" value="Dihydrodipicolinate Reductase, domain 2"/>
    <property type="match status" value="1"/>
</dbReference>
<dbReference type="SUPFAM" id="SSF55347">
    <property type="entry name" value="Glyceraldehyde-3-phosphate dehydrogenase-like, C-terminal domain"/>
    <property type="match status" value="1"/>
</dbReference>